<evidence type="ECO:0000313" key="3">
    <source>
        <dbReference type="Proteomes" id="UP000770717"/>
    </source>
</evidence>
<reference evidence="2" key="1">
    <citation type="thesis" date="2020" institute="ProQuest LLC" country="789 East Eisenhower Parkway, Ann Arbor, MI, USA">
        <title>Comparative Genomics and Chromosome Evolution.</title>
        <authorList>
            <person name="Mudd A.B."/>
        </authorList>
    </citation>
    <scope>NUCLEOTIDE SEQUENCE</scope>
    <source>
        <strain evidence="2">HN-11 Male</strain>
        <tissue evidence="2">Kidney and liver</tissue>
    </source>
</reference>
<protein>
    <submittedName>
        <fullName evidence="2">Uncharacterized protein</fullName>
    </submittedName>
</protein>
<keyword evidence="3" id="KW-1185">Reference proteome</keyword>
<evidence type="ECO:0000256" key="1">
    <source>
        <dbReference type="SAM" id="MobiDB-lite"/>
    </source>
</evidence>
<accession>A0A8J6BC57</accession>
<dbReference type="EMBL" id="WNTK01100640">
    <property type="protein sequence ID" value="KAG9460200.1"/>
    <property type="molecule type" value="Genomic_DNA"/>
</dbReference>
<dbReference type="AlphaFoldDB" id="A0A8J6BC57"/>
<dbReference type="Proteomes" id="UP000770717">
    <property type="component" value="Unassembled WGS sequence"/>
</dbReference>
<sequence>MVSGPSRVNESLVKESRPNRLGSSKRSMIGSAILDVFSRSILWGRQVAFPKITSENGLQSQDGVMRNEPGWWSVERKKRNK</sequence>
<feature type="region of interest" description="Disordered" evidence="1">
    <location>
        <begin position="1"/>
        <end position="24"/>
    </location>
</feature>
<name>A0A8J6BC57_ELECQ</name>
<gene>
    <name evidence="2" type="ORF">GDO78_013621</name>
</gene>
<evidence type="ECO:0000313" key="2">
    <source>
        <dbReference type="EMBL" id="KAG9460200.1"/>
    </source>
</evidence>
<organism evidence="2 3">
    <name type="scientific">Eleutherodactylus coqui</name>
    <name type="common">Puerto Rican coqui</name>
    <dbReference type="NCBI Taxonomy" id="57060"/>
    <lineage>
        <taxon>Eukaryota</taxon>
        <taxon>Metazoa</taxon>
        <taxon>Chordata</taxon>
        <taxon>Craniata</taxon>
        <taxon>Vertebrata</taxon>
        <taxon>Euteleostomi</taxon>
        <taxon>Amphibia</taxon>
        <taxon>Batrachia</taxon>
        <taxon>Anura</taxon>
        <taxon>Neobatrachia</taxon>
        <taxon>Hyloidea</taxon>
        <taxon>Eleutherodactylidae</taxon>
        <taxon>Eleutherodactylinae</taxon>
        <taxon>Eleutherodactylus</taxon>
        <taxon>Eleutherodactylus</taxon>
    </lineage>
</organism>
<proteinExistence type="predicted"/>
<comment type="caution">
    <text evidence="2">The sequence shown here is derived from an EMBL/GenBank/DDBJ whole genome shotgun (WGS) entry which is preliminary data.</text>
</comment>